<organism evidence="2 3">
    <name type="scientific">Pendulispora rubella</name>
    <dbReference type="NCBI Taxonomy" id="2741070"/>
    <lineage>
        <taxon>Bacteria</taxon>
        <taxon>Pseudomonadati</taxon>
        <taxon>Myxococcota</taxon>
        <taxon>Myxococcia</taxon>
        <taxon>Myxococcales</taxon>
        <taxon>Sorangiineae</taxon>
        <taxon>Pendulisporaceae</taxon>
        <taxon>Pendulispora</taxon>
    </lineage>
</organism>
<dbReference type="Pfam" id="PF07602">
    <property type="entry name" value="DUF1565"/>
    <property type="match status" value="1"/>
</dbReference>
<feature type="domain" description="DUF1565" evidence="1">
    <location>
        <begin position="82"/>
        <end position="225"/>
    </location>
</feature>
<proteinExistence type="predicted"/>
<gene>
    <name evidence="2" type="ORF">LVJ94_24050</name>
</gene>
<accession>A0ABZ2LL23</accession>
<name>A0ABZ2LL23_9BACT</name>
<dbReference type="InterPro" id="IPR011050">
    <property type="entry name" value="Pectin_lyase_fold/virulence"/>
</dbReference>
<dbReference type="Gene3D" id="2.160.20.10">
    <property type="entry name" value="Single-stranded right-handed beta-helix, Pectin lyase-like"/>
    <property type="match status" value="1"/>
</dbReference>
<dbReference type="EMBL" id="CP089983">
    <property type="protein sequence ID" value="WXB10289.1"/>
    <property type="molecule type" value="Genomic_DNA"/>
</dbReference>
<dbReference type="SUPFAM" id="SSF51126">
    <property type="entry name" value="Pectin lyase-like"/>
    <property type="match status" value="1"/>
</dbReference>
<dbReference type="RefSeq" id="WP_394839966.1">
    <property type="nucleotide sequence ID" value="NZ_CP089929.1"/>
</dbReference>
<evidence type="ECO:0000313" key="3">
    <source>
        <dbReference type="Proteomes" id="UP001374803"/>
    </source>
</evidence>
<sequence>MRLDEVSSVVVGDGPNALQGAITSKTPSELTFIVVVRHGSPIGPQTVKVMSQFGSATFAEAVFISPITAAPTGSDSFQMNSDLTGTDERPLRSFTRAMKLAAAGDTVLLKNGTYDAAHGETFPETSTSWNVPDGVMLMGESRGATIVQGPKGDCDTADAFVLAGSASIETITIAGFCNNGISTLKGVVTIRDVTIVDTTVGVNVETSTVLDSVDISGANIAISNFASTGTLAVTNSRVHGNRLGIDAPFADAALVVTASEIDHNCPGPANREDDGSIVVKGPAALTDVNIHHNLCPGVTTTPTGLTGQLAISRGVFALNEFAAIKFRGPGRAKVRESSFGPHPAAIYLASTASIDLGTPEDPGNNGFSVCDKCDAIFDARPAPTHGSNPTTVKGISWNRGGAPLSVPTGCFDADEPKGRTSPPRLWHIEHPGSCASATGNIILN</sequence>
<dbReference type="InterPro" id="IPR012334">
    <property type="entry name" value="Pectin_lyas_fold"/>
</dbReference>
<evidence type="ECO:0000259" key="1">
    <source>
        <dbReference type="Pfam" id="PF07602"/>
    </source>
</evidence>
<protein>
    <submittedName>
        <fullName evidence="2">DUF1565 domain-containing protein</fullName>
    </submittedName>
</protein>
<keyword evidence="3" id="KW-1185">Reference proteome</keyword>
<evidence type="ECO:0000313" key="2">
    <source>
        <dbReference type="EMBL" id="WXB10289.1"/>
    </source>
</evidence>
<reference evidence="2" key="1">
    <citation type="submission" date="2021-12" db="EMBL/GenBank/DDBJ databases">
        <title>Discovery of the Pendulisporaceae a myxobacterial family with distinct sporulation behavior and unique specialized metabolism.</title>
        <authorList>
            <person name="Garcia R."/>
            <person name="Popoff A."/>
            <person name="Bader C.D."/>
            <person name="Loehr J."/>
            <person name="Walesch S."/>
            <person name="Walt C."/>
            <person name="Boldt J."/>
            <person name="Bunk B."/>
            <person name="Haeckl F.J.F.P.J."/>
            <person name="Gunesch A.P."/>
            <person name="Birkelbach J."/>
            <person name="Nuebel U."/>
            <person name="Pietschmann T."/>
            <person name="Bach T."/>
            <person name="Mueller R."/>
        </authorList>
    </citation>
    <scope>NUCLEOTIDE SEQUENCE</scope>
    <source>
        <strain evidence="2">MSr11367</strain>
    </source>
</reference>
<dbReference type="InterPro" id="IPR011459">
    <property type="entry name" value="DUF1565"/>
</dbReference>
<dbReference type="Proteomes" id="UP001374803">
    <property type="component" value="Chromosome"/>
</dbReference>